<evidence type="ECO:0000313" key="2">
    <source>
        <dbReference type="EMBL" id="KAG0279636.1"/>
    </source>
</evidence>
<proteinExistence type="predicted"/>
<sequence length="275" mass="30173">LDRNNSSQPFSNRDNINRTNKTNSGNIITLKTAPPTSTRQKTDVQDLPSRIRANIKNIEALAEWMGDVAVSVESLEVQAGEQQQRGDRVPGEEQSELQSEGAWASDSSNPNMINNIFDVRQLPQQKCKQHDSKDESASEEREMTGDVGTGQDLPVTGDVVKQSSQSCLESEKSSAHHDEISVGNTGASRQPEAEMVDYRVAEAIALGDDGVDDNPDHNSRNKDQADEHALDDEMEDDVGEIQQSVSVESVGGTLRRRNQGTFRSTTDTRHNAKDA</sequence>
<feature type="compositionally biased region" description="Polar residues" evidence="1">
    <location>
        <begin position="105"/>
        <end position="114"/>
    </location>
</feature>
<evidence type="ECO:0000313" key="3">
    <source>
        <dbReference type="Proteomes" id="UP000823405"/>
    </source>
</evidence>
<feature type="compositionally biased region" description="Basic and acidic residues" evidence="1">
    <location>
        <begin position="266"/>
        <end position="275"/>
    </location>
</feature>
<feature type="non-terminal residue" evidence="2">
    <location>
        <position position="275"/>
    </location>
</feature>
<keyword evidence="3" id="KW-1185">Reference proteome</keyword>
<feature type="region of interest" description="Disordered" evidence="1">
    <location>
        <begin position="1"/>
        <end position="45"/>
    </location>
</feature>
<feature type="compositionally biased region" description="Basic and acidic residues" evidence="1">
    <location>
        <begin position="214"/>
        <end position="228"/>
    </location>
</feature>
<feature type="region of interest" description="Disordered" evidence="1">
    <location>
        <begin position="79"/>
        <end position="193"/>
    </location>
</feature>
<dbReference type="EMBL" id="JAAAIN010004608">
    <property type="protein sequence ID" value="KAG0279636.1"/>
    <property type="molecule type" value="Genomic_DNA"/>
</dbReference>
<feature type="compositionally biased region" description="Polar residues" evidence="1">
    <location>
        <begin position="1"/>
        <end position="39"/>
    </location>
</feature>
<gene>
    <name evidence="2" type="ORF">BGZ97_009540</name>
</gene>
<evidence type="ECO:0000256" key="1">
    <source>
        <dbReference type="SAM" id="MobiDB-lite"/>
    </source>
</evidence>
<feature type="compositionally biased region" description="Basic and acidic residues" evidence="1">
    <location>
        <begin position="128"/>
        <end position="144"/>
    </location>
</feature>
<accession>A0A9P6QQ42</accession>
<comment type="caution">
    <text evidence="2">The sequence shown here is derived from an EMBL/GenBank/DDBJ whole genome shotgun (WGS) entry which is preliminary data.</text>
</comment>
<feature type="compositionally biased region" description="Acidic residues" evidence="1">
    <location>
        <begin position="229"/>
        <end position="239"/>
    </location>
</feature>
<protein>
    <submittedName>
        <fullName evidence="2">Uncharacterized protein</fullName>
    </submittedName>
</protein>
<dbReference type="Proteomes" id="UP000823405">
    <property type="component" value="Unassembled WGS sequence"/>
</dbReference>
<reference evidence="2" key="1">
    <citation type="journal article" date="2020" name="Fungal Divers.">
        <title>Resolving the Mortierellaceae phylogeny through synthesis of multi-gene phylogenetics and phylogenomics.</title>
        <authorList>
            <person name="Vandepol N."/>
            <person name="Liber J."/>
            <person name="Desiro A."/>
            <person name="Na H."/>
            <person name="Kennedy M."/>
            <person name="Barry K."/>
            <person name="Grigoriev I.V."/>
            <person name="Miller A.N."/>
            <person name="O'Donnell K."/>
            <person name="Stajich J.E."/>
            <person name="Bonito G."/>
        </authorList>
    </citation>
    <scope>NUCLEOTIDE SEQUENCE</scope>
    <source>
        <strain evidence="2">NVP60</strain>
    </source>
</reference>
<organism evidence="2 3">
    <name type="scientific">Linnemannia gamsii</name>
    <dbReference type="NCBI Taxonomy" id="64522"/>
    <lineage>
        <taxon>Eukaryota</taxon>
        <taxon>Fungi</taxon>
        <taxon>Fungi incertae sedis</taxon>
        <taxon>Mucoromycota</taxon>
        <taxon>Mortierellomycotina</taxon>
        <taxon>Mortierellomycetes</taxon>
        <taxon>Mortierellales</taxon>
        <taxon>Mortierellaceae</taxon>
        <taxon>Linnemannia</taxon>
    </lineage>
</organism>
<feature type="compositionally biased region" description="Basic and acidic residues" evidence="1">
    <location>
        <begin position="169"/>
        <end position="180"/>
    </location>
</feature>
<dbReference type="AlphaFoldDB" id="A0A9P6QQ42"/>
<name>A0A9P6QQ42_9FUNG</name>
<feature type="region of interest" description="Disordered" evidence="1">
    <location>
        <begin position="206"/>
        <end position="275"/>
    </location>
</feature>